<evidence type="ECO:0000313" key="12">
    <source>
        <dbReference type="Proteomes" id="UP000256601"/>
    </source>
</evidence>
<feature type="domain" description="RRM" evidence="8">
    <location>
        <begin position="11"/>
        <end position="79"/>
    </location>
</feature>
<keyword evidence="4" id="KW-0508">mRNA splicing</keyword>
<dbReference type="InterPro" id="IPR034150">
    <property type="entry name" value="SF3B6_RRM"/>
</dbReference>
<accession>A0A1D8N7R1</accession>
<dbReference type="EMBL" id="KZ858973">
    <property type="protein sequence ID" value="RDW26841.1"/>
    <property type="molecule type" value="Genomic_DNA"/>
</dbReference>
<dbReference type="InterPro" id="IPR035979">
    <property type="entry name" value="RBD_domain_sf"/>
</dbReference>
<proteinExistence type="predicted"/>
<dbReference type="VEuPathDB" id="FungiDB:YALI0_B13860g"/>
<dbReference type="VEuPathDB" id="FungiDB:YALI1_B18368g"/>
<dbReference type="eggNOG" id="KOG0114">
    <property type="taxonomic scope" value="Eukaryota"/>
</dbReference>
<evidence type="ECO:0000256" key="5">
    <source>
        <dbReference type="ARBA" id="ARBA00023242"/>
    </source>
</evidence>
<sequence>MSHKQAGQPNNILFVKNLPYESTSDELYELFGRFGAVRQIRAGSEKDTRGTAFVVYEDIDDATEAVKTLSGFNYKNRYLVALFHSLEQMDKTAENLEARRAKLEELKKEHGLE</sequence>
<dbReference type="Proteomes" id="UP000182444">
    <property type="component" value="Chromosome 1B"/>
</dbReference>
<keyword evidence="2" id="KW-0507">mRNA processing</keyword>
<reference evidence="10 12" key="2">
    <citation type="submission" date="2018-07" db="EMBL/GenBank/DDBJ databases">
        <title>Draft Genome Assemblies for Five Robust Yarrowia lipolytica Strains Exhibiting High Lipid Production and Pentose Sugar Utilization and Sugar Alcohol Secretion from Undetoxified Lignocellulosic Biomass Hydrolysates.</title>
        <authorList>
            <consortium name="DOE Joint Genome Institute"/>
            <person name="Walker C."/>
            <person name="Ryu S."/>
            <person name="Na H."/>
            <person name="Zane M."/>
            <person name="LaButti K."/>
            <person name="Lipzen A."/>
            <person name="Haridas S."/>
            <person name="Barry K."/>
            <person name="Grigoriev I.V."/>
            <person name="Quarterman J."/>
            <person name="Slininger P."/>
            <person name="Dien B."/>
            <person name="Trinh C.T."/>
        </authorList>
    </citation>
    <scope>NUCLEOTIDE SEQUENCE [LARGE SCALE GENOMIC DNA]</scope>
    <source>
        <strain evidence="10 12">YB392</strain>
    </source>
</reference>
<comment type="subcellular location">
    <subcellularLocation>
        <location evidence="1">Nucleus</location>
    </subcellularLocation>
</comment>
<name>A0A1D8N7R1_YARLL</name>
<evidence type="ECO:0000313" key="11">
    <source>
        <dbReference type="Proteomes" id="UP000182444"/>
    </source>
</evidence>
<dbReference type="OMA" id="VLYYRSN"/>
<keyword evidence="3 6" id="KW-0694">RNA-binding</keyword>
<dbReference type="GeneID" id="2907057"/>
<dbReference type="InterPro" id="IPR000504">
    <property type="entry name" value="RRM_dom"/>
</dbReference>
<evidence type="ECO:0000256" key="7">
    <source>
        <dbReference type="SAM" id="Coils"/>
    </source>
</evidence>
<dbReference type="GO" id="GO:0003723">
    <property type="term" value="F:RNA binding"/>
    <property type="evidence" value="ECO:0007669"/>
    <property type="project" value="UniProtKB-UniRule"/>
</dbReference>
<dbReference type="FunFam" id="3.30.70.330:FF:000604">
    <property type="entry name" value="Splicing factor 3B, subunit 6"/>
    <property type="match status" value="1"/>
</dbReference>
<dbReference type="CDD" id="cd12241">
    <property type="entry name" value="RRM_SF3B14"/>
    <property type="match status" value="1"/>
</dbReference>
<dbReference type="PANTHER" id="PTHR10352">
    <property type="entry name" value="EUKARYOTIC TRANSLATION INITIATION FACTOR 3 SUBUNIT G"/>
    <property type="match status" value="1"/>
</dbReference>
<dbReference type="EMBL" id="CP017554">
    <property type="protein sequence ID" value="AOW01665.1"/>
    <property type="molecule type" value="Genomic_DNA"/>
</dbReference>
<dbReference type="AlphaFoldDB" id="A0A1D8N7R1"/>
<feature type="coiled-coil region" evidence="7">
    <location>
        <begin position="79"/>
        <end position="113"/>
    </location>
</feature>
<dbReference type="PROSITE" id="PS50102">
    <property type="entry name" value="RRM"/>
    <property type="match status" value="1"/>
</dbReference>
<dbReference type="RefSeq" id="XP_500857.1">
    <property type="nucleotide sequence ID" value="XM_500857.1"/>
</dbReference>
<dbReference type="SMART" id="SM00360">
    <property type="entry name" value="RRM"/>
    <property type="match status" value="1"/>
</dbReference>
<protein>
    <recommendedName>
        <fullName evidence="8">RRM domain-containing protein</fullName>
    </recommendedName>
</protein>
<evidence type="ECO:0000256" key="3">
    <source>
        <dbReference type="ARBA" id="ARBA00022884"/>
    </source>
</evidence>
<dbReference type="GO" id="GO:0005686">
    <property type="term" value="C:U2 snRNP"/>
    <property type="evidence" value="ECO:0007669"/>
    <property type="project" value="EnsemblFungi"/>
</dbReference>
<evidence type="ECO:0000259" key="8">
    <source>
        <dbReference type="PROSITE" id="PS50102"/>
    </source>
</evidence>
<dbReference type="InterPro" id="IPR012677">
    <property type="entry name" value="Nucleotide-bd_a/b_plait_sf"/>
</dbReference>
<organism evidence="9 11">
    <name type="scientific">Yarrowia lipolytica</name>
    <name type="common">Candida lipolytica</name>
    <dbReference type="NCBI Taxonomy" id="4952"/>
    <lineage>
        <taxon>Eukaryota</taxon>
        <taxon>Fungi</taxon>
        <taxon>Dikarya</taxon>
        <taxon>Ascomycota</taxon>
        <taxon>Saccharomycotina</taxon>
        <taxon>Dipodascomycetes</taxon>
        <taxon>Dipodascales</taxon>
        <taxon>Dipodascales incertae sedis</taxon>
        <taxon>Yarrowia</taxon>
    </lineage>
</organism>
<dbReference type="Pfam" id="PF00076">
    <property type="entry name" value="RRM_1"/>
    <property type="match status" value="1"/>
</dbReference>
<keyword evidence="5" id="KW-0539">Nucleus</keyword>
<dbReference type="GO" id="GO:0008380">
    <property type="term" value="P:RNA splicing"/>
    <property type="evidence" value="ECO:0007669"/>
    <property type="project" value="UniProtKB-KW"/>
</dbReference>
<reference evidence="9 11" key="1">
    <citation type="journal article" date="2016" name="PLoS ONE">
        <title>Sequence Assembly of Yarrowia lipolytica Strain W29/CLIB89 Shows Transposable Element Diversity.</title>
        <authorList>
            <person name="Magnan C."/>
            <person name="Yu J."/>
            <person name="Chang I."/>
            <person name="Jahn E."/>
            <person name="Kanomata Y."/>
            <person name="Wu J."/>
            <person name="Zeller M."/>
            <person name="Oakes M."/>
            <person name="Baldi P."/>
            <person name="Sandmeyer S."/>
        </authorList>
    </citation>
    <scope>NUCLEOTIDE SEQUENCE [LARGE SCALE GENOMIC DNA]</scope>
    <source>
        <strain evidence="9">CLIB89</strain>
        <strain evidence="11">CLIB89(W29)</strain>
    </source>
</reference>
<dbReference type="Gene3D" id="3.30.70.330">
    <property type="match status" value="1"/>
</dbReference>
<evidence type="ECO:0000313" key="9">
    <source>
        <dbReference type="EMBL" id="AOW01665.1"/>
    </source>
</evidence>
<evidence type="ECO:0000256" key="4">
    <source>
        <dbReference type="ARBA" id="ARBA00023187"/>
    </source>
</evidence>
<dbReference type="SUPFAM" id="SSF54928">
    <property type="entry name" value="RNA-binding domain, RBD"/>
    <property type="match status" value="1"/>
</dbReference>
<gene>
    <name evidence="10" type="ORF">B0I71DRAFT_130229</name>
    <name evidence="9" type="ORF">YALI1_B18368g</name>
</gene>
<evidence type="ECO:0000256" key="6">
    <source>
        <dbReference type="PROSITE-ProRule" id="PRU00176"/>
    </source>
</evidence>
<evidence type="ECO:0000313" key="10">
    <source>
        <dbReference type="EMBL" id="RDW26841.1"/>
    </source>
</evidence>
<evidence type="ECO:0000256" key="1">
    <source>
        <dbReference type="ARBA" id="ARBA00004123"/>
    </source>
</evidence>
<dbReference type="Proteomes" id="UP000256601">
    <property type="component" value="Unassembled WGS sequence"/>
</dbReference>
<dbReference type="OrthoDB" id="275748at2759"/>
<evidence type="ECO:0000256" key="2">
    <source>
        <dbReference type="ARBA" id="ARBA00022664"/>
    </source>
</evidence>
<dbReference type="KEGG" id="yli:2907057"/>
<dbReference type="GO" id="GO:0006397">
    <property type="term" value="P:mRNA processing"/>
    <property type="evidence" value="ECO:0007669"/>
    <property type="project" value="UniProtKB-KW"/>
</dbReference>
<keyword evidence="7" id="KW-0175">Coiled coil</keyword>